<proteinExistence type="predicted"/>
<gene>
    <name evidence="1" type="ORF">H7F21_07410</name>
</gene>
<organism evidence="1 2">
    <name type="scientific">Winogradskyella flava</name>
    <dbReference type="NCBI Taxonomy" id="1884876"/>
    <lineage>
        <taxon>Bacteria</taxon>
        <taxon>Pseudomonadati</taxon>
        <taxon>Bacteroidota</taxon>
        <taxon>Flavobacteriia</taxon>
        <taxon>Flavobacteriales</taxon>
        <taxon>Flavobacteriaceae</taxon>
        <taxon>Winogradskyella</taxon>
    </lineage>
</organism>
<sequence length="46" mass="5572">MKTRDYLQATLERLGWRWFRKATAKPVIAQQQIKPKITDEDTFMFI</sequence>
<dbReference type="EMBL" id="JACLCP010000002">
    <property type="protein sequence ID" value="MBC2844913.1"/>
    <property type="molecule type" value="Genomic_DNA"/>
</dbReference>
<dbReference type="AlphaFoldDB" id="A0A842IT31"/>
<protein>
    <submittedName>
        <fullName evidence="1">Uncharacterized protein</fullName>
    </submittedName>
</protein>
<accession>A0A842IT31</accession>
<keyword evidence="2" id="KW-1185">Reference proteome</keyword>
<dbReference type="RefSeq" id="WP_185788637.1">
    <property type="nucleotide sequence ID" value="NZ_JACLCP010000002.1"/>
</dbReference>
<evidence type="ECO:0000313" key="2">
    <source>
        <dbReference type="Proteomes" id="UP000533900"/>
    </source>
</evidence>
<reference evidence="1" key="1">
    <citation type="submission" date="2020-08" db="EMBL/GenBank/DDBJ databases">
        <title>Winogradskyella ouciana sp. nov., isolated from the hadal seawater of the Mariana Trench.</title>
        <authorList>
            <person name="He X."/>
        </authorList>
    </citation>
    <scope>NUCLEOTIDE SEQUENCE [LARGE SCALE GENOMIC DNA]</scope>
    <source>
        <strain evidence="1">KCTC 52348</strain>
    </source>
</reference>
<evidence type="ECO:0000313" key="1">
    <source>
        <dbReference type="EMBL" id="MBC2844913.1"/>
    </source>
</evidence>
<comment type="caution">
    <text evidence="1">The sequence shown here is derived from an EMBL/GenBank/DDBJ whole genome shotgun (WGS) entry which is preliminary data.</text>
</comment>
<dbReference type="Proteomes" id="UP000533900">
    <property type="component" value="Unassembled WGS sequence"/>
</dbReference>
<name>A0A842IT31_9FLAO</name>